<dbReference type="Proteomes" id="UP001497453">
    <property type="component" value="Chromosome 2"/>
</dbReference>
<dbReference type="PANTHER" id="PTHR13847">
    <property type="entry name" value="SARCOSINE DEHYDROGENASE-RELATED"/>
    <property type="match status" value="1"/>
</dbReference>
<dbReference type="EMBL" id="OZ037945">
    <property type="protein sequence ID" value="CAL1700452.1"/>
    <property type="molecule type" value="Genomic_DNA"/>
</dbReference>
<dbReference type="InterPro" id="IPR006076">
    <property type="entry name" value="FAD-dep_OxRdtase"/>
</dbReference>
<dbReference type="PANTHER" id="PTHR13847:SF185">
    <property type="entry name" value="FAD DEPENDENT OXIDOREDUCTASE SUPERFAMILY (AFU_ORTHOLOGUE AFUA_3G02360)"/>
    <property type="match status" value="1"/>
</dbReference>
<feature type="region of interest" description="Disordered" evidence="1">
    <location>
        <begin position="359"/>
        <end position="386"/>
    </location>
</feature>
<feature type="compositionally biased region" description="Low complexity" evidence="1">
    <location>
        <begin position="128"/>
        <end position="165"/>
    </location>
</feature>
<evidence type="ECO:0000256" key="1">
    <source>
        <dbReference type="SAM" id="MobiDB-lite"/>
    </source>
</evidence>
<gene>
    <name evidence="3" type="ORF">GFSPODELE1_LOCUS3155</name>
</gene>
<proteinExistence type="predicted"/>
<feature type="region of interest" description="Disordered" evidence="1">
    <location>
        <begin position="25"/>
        <end position="49"/>
    </location>
</feature>
<protein>
    <recommendedName>
        <fullName evidence="2">FAD dependent oxidoreductase domain-containing protein</fullName>
    </recommendedName>
</protein>
<evidence type="ECO:0000259" key="2">
    <source>
        <dbReference type="Pfam" id="PF01266"/>
    </source>
</evidence>
<sequence length="645" mass="68476">MPHVVILGGGIIGLSTAYYLSTQSQHTSSPSSTITTTTATTPPDSHDTSRSRLQIHIVEPSPTLFASASGYAAGFLAKDWFAPSVSPLGEFSFNLHKQLAEEWSGRERWGWSESVGWSLDRSSDEESGSSASSEATDEGTTATSIQSGSLDSAGSSGSGTTSDASIIADEPRTDLDWLMSGSSRTTLLTDSQAQRMDMAEVADDIGENDEHPVWLRVKRDALQQISERSTTGQVDPLRLCQFLLERCLANGVILHHPARALKLIKAHPQDPNSPTLIRLEVTYSDAGERNQSSESSHVDSEWSSLPSPHPTGRSELGSVGGSGGYSAQYFRGPGSSFGSSQSSGMSVGSWLASGFGHSNTPHPSLSGARDSSFGSNDFSAGRPPRHHARNTLGKRFRTVEILCDSLVIAAGCWTPRVYQTLFPNAIRVPRVSSLAGYSVVLKSRRWPRPVGRSRVAALATISGSSTSGGLATTIREEDRSEDISTNTPTQVPAGVCHAVFTSDSAGFSPEIFSRTGGDIWVGGLNSSTLDLPALPSDARGMMSQSSIRTLTDVAKRLCGNEVEVIREGLCFRPVTSTGKPIIAKMREVDLGEGVKLGGGVYVAAGHGPWGISLSLGTGYVVSEMVLGKEPSVDVSALSRWEAQVE</sequence>
<dbReference type="SUPFAM" id="SSF51905">
    <property type="entry name" value="FAD/NAD(P)-binding domain"/>
    <property type="match status" value="1"/>
</dbReference>
<reference evidence="4" key="1">
    <citation type="submission" date="2024-04" db="EMBL/GenBank/DDBJ databases">
        <authorList>
            <person name="Shaw F."/>
            <person name="Minotto A."/>
        </authorList>
    </citation>
    <scope>NUCLEOTIDE SEQUENCE [LARGE SCALE GENOMIC DNA]</scope>
</reference>
<dbReference type="Gene3D" id="3.30.9.10">
    <property type="entry name" value="D-Amino Acid Oxidase, subunit A, domain 2"/>
    <property type="match status" value="1"/>
</dbReference>
<keyword evidence="4" id="KW-1185">Reference proteome</keyword>
<dbReference type="Gene3D" id="3.50.50.60">
    <property type="entry name" value="FAD/NAD(P)-binding domain"/>
    <property type="match status" value="2"/>
</dbReference>
<feature type="domain" description="FAD dependent oxidoreductase" evidence="2">
    <location>
        <begin position="403"/>
        <end position="624"/>
    </location>
</feature>
<dbReference type="InterPro" id="IPR036188">
    <property type="entry name" value="FAD/NAD-bd_sf"/>
</dbReference>
<feature type="region of interest" description="Disordered" evidence="1">
    <location>
        <begin position="118"/>
        <end position="166"/>
    </location>
</feature>
<accession>A0ABP1D1Z5</accession>
<evidence type="ECO:0000313" key="4">
    <source>
        <dbReference type="Proteomes" id="UP001497453"/>
    </source>
</evidence>
<evidence type="ECO:0000313" key="3">
    <source>
        <dbReference type="EMBL" id="CAL1700452.1"/>
    </source>
</evidence>
<dbReference type="Pfam" id="PF01266">
    <property type="entry name" value="DAO"/>
    <property type="match status" value="1"/>
</dbReference>
<feature type="region of interest" description="Disordered" evidence="1">
    <location>
        <begin position="286"/>
        <end position="319"/>
    </location>
</feature>
<name>A0ABP1D1Z5_9APHY</name>
<organism evidence="3 4">
    <name type="scientific">Somion occarium</name>
    <dbReference type="NCBI Taxonomy" id="3059160"/>
    <lineage>
        <taxon>Eukaryota</taxon>
        <taxon>Fungi</taxon>
        <taxon>Dikarya</taxon>
        <taxon>Basidiomycota</taxon>
        <taxon>Agaricomycotina</taxon>
        <taxon>Agaricomycetes</taxon>
        <taxon>Polyporales</taxon>
        <taxon>Cerrenaceae</taxon>
        <taxon>Somion</taxon>
    </lineage>
</organism>
<feature type="compositionally biased region" description="Low complexity" evidence="1">
    <location>
        <begin position="25"/>
        <end position="43"/>
    </location>
</feature>